<protein>
    <submittedName>
        <fullName evidence="2">Uncharacterized protein</fullName>
    </submittedName>
</protein>
<dbReference type="EMBL" id="BGPR01220328">
    <property type="protein sequence ID" value="GBN61063.1"/>
    <property type="molecule type" value="Genomic_DNA"/>
</dbReference>
<evidence type="ECO:0000313" key="2">
    <source>
        <dbReference type="EMBL" id="GBN61063.1"/>
    </source>
</evidence>
<dbReference type="Proteomes" id="UP000499080">
    <property type="component" value="Unassembled WGS sequence"/>
</dbReference>
<feature type="non-terminal residue" evidence="2">
    <location>
        <position position="42"/>
    </location>
</feature>
<evidence type="ECO:0000256" key="1">
    <source>
        <dbReference type="SAM" id="MobiDB-lite"/>
    </source>
</evidence>
<gene>
    <name evidence="2" type="ORF">AVEN_82607_1</name>
</gene>
<dbReference type="AlphaFoldDB" id="A0A4Y2QDE3"/>
<reference evidence="2 3" key="1">
    <citation type="journal article" date="2019" name="Sci. Rep.">
        <title>Orb-weaving spider Araneus ventricosus genome elucidates the spidroin gene catalogue.</title>
        <authorList>
            <person name="Kono N."/>
            <person name="Nakamura H."/>
            <person name="Ohtoshi R."/>
            <person name="Moran D.A.P."/>
            <person name="Shinohara A."/>
            <person name="Yoshida Y."/>
            <person name="Fujiwara M."/>
            <person name="Mori M."/>
            <person name="Tomita M."/>
            <person name="Arakawa K."/>
        </authorList>
    </citation>
    <scope>NUCLEOTIDE SEQUENCE [LARGE SCALE GENOMIC DNA]</scope>
</reference>
<proteinExistence type="predicted"/>
<comment type="caution">
    <text evidence="2">The sequence shown here is derived from an EMBL/GenBank/DDBJ whole genome shotgun (WGS) entry which is preliminary data.</text>
</comment>
<sequence>MSSPPVGEIMPPIRANSKATPGGEAAAFDARCELAAYCPSFT</sequence>
<feature type="region of interest" description="Disordered" evidence="1">
    <location>
        <begin position="1"/>
        <end position="21"/>
    </location>
</feature>
<evidence type="ECO:0000313" key="3">
    <source>
        <dbReference type="Proteomes" id="UP000499080"/>
    </source>
</evidence>
<organism evidence="2 3">
    <name type="scientific">Araneus ventricosus</name>
    <name type="common">Orbweaver spider</name>
    <name type="synonym">Epeira ventricosa</name>
    <dbReference type="NCBI Taxonomy" id="182803"/>
    <lineage>
        <taxon>Eukaryota</taxon>
        <taxon>Metazoa</taxon>
        <taxon>Ecdysozoa</taxon>
        <taxon>Arthropoda</taxon>
        <taxon>Chelicerata</taxon>
        <taxon>Arachnida</taxon>
        <taxon>Araneae</taxon>
        <taxon>Araneomorphae</taxon>
        <taxon>Entelegynae</taxon>
        <taxon>Araneoidea</taxon>
        <taxon>Araneidae</taxon>
        <taxon>Araneus</taxon>
    </lineage>
</organism>
<name>A0A4Y2QDE3_ARAVE</name>
<accession>A0A4Y2QDE3</accession>
<keyword evidence="3" id="KW-1185">Reference proteome</keyword>